<reference evidence="7 8" key="1">
    <citation type="submission" date="2019-03" db="EMBL/GenBank/DDBJ databases">
        <title>Genomic Encyclopedia of Type Strains, Phase IV (KMG-IV): sequencing the most valuable type-strain genomes for metagenomic binning, comparative biology and taxonomic classification.</title>
        <authorList>
            <person name="Goeker M."/>
        </authorList>
    </citation>
    <scope>NUCLEOTIDE SEQUENCE [LARGE SCALE GENOMIC DNA]</scope>
    <source>
        <strain evidence="7 8">DSM 25903</strain>
    </source>
</reference>
<dbReference type="PANTHER" id="PTHR43464">
    <property type="entry name" value="METHYLTRANSFERASE"/>
    <property type="match status" value="1"/>
</dbReference>
<dbReference type="EMBL" id="SNZR01000016">
    <property type="protein sequence ID" value="TDR87215.1"/>
    <property type="molecule type" value="Genomic_DNA"/>
</dbReference>
<evidence type="ECO:0000259" key="6">
    <source>
        <dbReference type="Pfam" id="PF08241"/>
    </source>
</evidence>
<evidence type="ECO:0000256" key="4">
    <source>
        <dbReference type="ARBA" id="ARBA00022691"/>
    </source>
</evidence>
<dbReference type="NCBIfam" id="TIGR01983">
    <property type="entry name" value="UbiG"/>
    <property type="match status" value="1"/>
</dbReference>
<dbReference type="OrthoDB" id="9801538at2"/>
<comment type="similarity">
    <text evidence="5">Belongs to the methyltransferase superfamily. UbiG/COQ3 family.</text>
</comment>
<evidence type="ECO:0000313" key="7">
    <source>
        <dbReference type="EMBL" id="TDR87215.1"/>
    </source>
</evidence>
<feature type="binding site" evidence="5">
    <location>
        <position position="78"/>
    </location>
    <ligand>
        <name>S-adenosyl-L-methionine</name>
        <dbReference type="ChEBI" id="CHEBI:59789"/>
    </ligand>
</feature>
<keyword evidence="7" id="KW-0830">Ubiquinone</keyword>
<evidence type="ECO:0000256" key="3">
    <source>
        <dbReference type="ARBA" id="ARBA00022688"/>
    </source>
</evidence>
<feature type="binding site" evidence="5">
    <location>
        <position position="142"/>
    </location>
    <ligand>
        <name>S-adenosyl-L-methionine</name>
        <dbReference type="ChEBI" id="CHEBI:59789"/>
    </ligand>
</feature>
<comment type="pathway">
    <text evidence="5">Cofactor biosynthesis; ubiquinone biosynthesis.</text>
</comment>
<sequence length="257" mass="27636">MSSSGRGAPRRASTLVSGEVDKFDRLAQDWWDPAGPMRPLHRINPVRLAYIREEVCRHFGREDRAAFPLEGLSVLDVGCGAGLLSEPAARLGGAVTGLDPAPGMIEAARRHAAESGLAVTYRADTVETLAAEGASFDLVIAMEVVEHVADVDLFVGSCAAVLKPGGLLLLATINRTLRAFALAIVGAEYVLRWLPKGTHDWERFVTPEELRRSCEAAGLAGYATRGMVFDPLDRDWRLSRDTAVNYLARAAKPGSAA</sequence>
<dbReference type="Gene3D" id="3.40.50.150">
    <property type="entry name" value="Vaccinia Virus protein VP39"/>
    <property type="match status" value="1"/>
</dbReference>
<dbReference type="InterPro" id="IPR013216">
    <property type="entry name" value="Methyltransf_11"/>
</dbReference>
<accession>A0A4R7BRX6</accession>
<keyword evidence="4 5" id="KW-0949">S-adenosyl-L-methionine</keyword>
<evidence type="ECO:0000256" key="5">
    <source>
        <dbReference type="HAMAP-Rule" id="MF_00472"/>
    </source>
</evidence>
<keyword evidence="2 5" id="KW-0808">Transferase</keyword>
<keyword evidence="1 5" id="KW-0489">Methyltransferase</keyword>
<dbReference type="UniPathway" id="UPA00232"/>
<dbReference type="HAMAP" id="MF_00472">
    <property type="entry name" value="UbiG"/>
    <property type="match status" value="1"/>
</dbReference>
<dbReference type="EC" id="2.1.1.222" evidence="5"/>
<comment type="caution">
    <text evidence="7">The sequence shown here is derived from an EMBL/GenBank/DDBJ whole genome shotgun (WGS) entry which is preliminary data.</text>
</comment>
<dbReference type="Pfam" id="PF08241">
    <property type="entry name" value="Methyltransf_11"/>
    <property type="match status" value="1"/>
</dbReference>
<dbReference type="GO" id="GO:0102208">
    <property type="term" value="F:2-polyprenyl-6-hydroxyphenol methylase activity"/>
    <property type="evidence" value="ECO:0007669"/>
    <property type="project" value="UniProtKB-EC"/>
</dbReference>
<dbReference type="GO" id="GO:0010420">
    <property type="term" value="F:polyprenyldihydroxybenzoate methyltransferase activity"/>
    <property type="evidence" value="ECO:0007669"/>
    <property type="project" value="InterPro"/>
</dbReference>
<comment type="function">
    <text evidence="5">O-methyltransferase that catalyzes the 2 O-methylation steps in the ubiquinone biosynthetic pathway.</text>
</comment>
<dbReference type="PANTHER" id="PTHR43464:SF19">
    <property type="entry name" value="UBIQUINONE BIOSYNTHESIS O-METHYLTRANSFERASE, MITOCHONDRIAL"/>
    <property type="match status" value="1"/>
</dbReference>
<comment type="catalytic activity">
    <reaction evidence="5">
        <text>a 3-demethylubiquinol + S-adenosyl-L-methionine = a ubiquinol + S-adenosyl-L-homocysteine + H(+)</text>
        <dbReference type="Rhea" id="RHEA:44380"/>
        <dbReference type="Rhea" id="RHEA-COMP:9566"/>
        <dbReference type="Rhea" id="RHEA-COMP:10914"/>
        <dbReference type="ChEBI" id="CHEBI:15378"/>
        <dbReference type="ChEBI" id="CHEBI:17976"/>
        <dbReference type="ChEBI" id="CHEBI:57856"/>
        <dbReference type="ChEBI" id="CHEBI:59789"/>
        <dbReference type="ChEBI" id="CHEBI:84422"/>
        <dbReference type="EC" id="2.1.1.64"/>
    </reaction>
</comment>
<dbReference type="GO" id="GO:0032259">
    <property type="term" value="P:methylation"/>
    <property type="evidence" value="ECO:0007669"/>
    <property type="project" value="UniProtKB-KW"/>
</dbReference>
<feature type="binding site" evidence="5">
    <location>
        <position position="99"/>
    </location>
    <ligand>
        <name>S-adenosyl-L-methionine</name>
        <dbReference type="ChEBI" id="CHEBI:59789"/>
    </ligand>
</feature>
<evidence type="ECO:0000256" key="2">
    <source>
        <dbReference type="ARBA" id="ARBA00022679"/>
    </source>
</evidence>
<evidence type="ECO:0000313" key="8">
    <source>
        <dbReference type="Proteomes" id="UP000295122"/>
    </source>
</evidence>
<dbReference type="GO" id="GO:0061542">
    <property type="term" value="F:3-demethylubiquinol 3-O-methyltransferase activity"/>
    <property type="evidence" value="ECO:0007669"/>
    <property type="project" value="UniProtKB-UniRule"/>
</dbReference>
<dbReference type="AlphaFoldDB" id="A0A4R7BRX6"/>
<keyword evidence="3 5" id="KW-0831">Ubiquinone biosynthesis</keyword>
<feature type="domain" description="Methyltransferase type 11" evidence="6">
    <location>
        <begin position="75"/>
        <end position="169"/>
    </location>
</feature>
<dbReference type="EC" id="2.1.1.64" evidence="5"/>
<comment type="catalytic activity">
    <reaction evidence="5">
        <text>a 3-(all-trans-polyprenyl)benzene-1,2-diol + S-adenosyl-L-methionine = a 2-methoxy-6-(all-trans-polyprenyl)phenol + S-adenosyl-L-homocysteine + H(+)</text>
        <dbReference type="Rhea" id="RHEA:31411"/>
        <dbReference type="Rhea" id="RHEA-COMP:9550"/>
        <dbReference type="Rhea" id="RHEA-COMP:9551"/>
        <dbReference type="ChEBI" id="CHEBI:15378"/>
        <dbReference type="ChEBI" id="CHEBI:57856"/>
        <dbReference type="ChEBI" id="CHEBI:59789"/>
        <dbReference type="ChEBI" id="CHEBI:62729"/>
        <dbReference type="ChEBI" id="CHEBI:62731"/>
        <dbReference type="EC" id="2.1.1.222"/>
    </reaction>
</comment>
<dbReference type="SUPFAM" id="SSF53335">
    <property type="entry name" value="S-adenosyl-L-methionine-dependent methyltransferases"/>
    <property type="match status" value="1"/>
</dbReference>
<dbReference type="InterPro" id="IPR010233">
    <property type="entry name" value="UbiG_MeTrfase"/>
</dbReference>
<feature type="binding site" evidence="5">
    <location>
        <position position="47"/>
    </location>
    <ligand>
        <name>S-adenosyl-L-methionine</name>
        <dbReference type="ChEBI" id="CHEBI:59789"/>
    </ligand>
</feature>
<keyword evidence="8" id="KW-1185">Reference proteome</keyword>
<name>A0A4R7BRX6_9HYPH</name>
<protein>
    <recommendedName>
        <fullName evidence="5">Ubiquinone biosynthesis O-methyltransferase</fullName>
    </recommendedName>
    <alternativeName>
        <fullName evidence="5">2-polyprenyl-6-hydroxyphenol methylase</fullName>
        <ecNumber evidence="5">2.1.1.222</ecNumber>
    </alternativeName>
    <alternativeName>
        <fullName evidence="5">3-demethylubiquinone 3-O-methyltransferase</fullName>
        <ecNumber evidence="5">2.1.1.64</ecNumber>
    </alternativeName>
</protein>
<organism evidence="7 8">
    <name type="scientific">Enterovirga rhinocerotis</name>
    <dbReference type="NCBI Taxonomy" id="1339210"/>
    <lineage>
        <taxon>Bacteria</taxon>
        <taxon>Pseudomonadati</taxon>
        <taxon>Pseudomonadota</taxon>
        <taxon>Alphaproteobacteria</taxon>
        <taxon>Hyphomicrobiales</taxon>
        <taxon>Methylobacteriaceae</taxon>
        <taxon>Enterovirga</taxon>
    </lineage>
</organism>
<evidence type="ECO:0000256" key="1">
    <source>
        <dbReference type="ARBA" id="ARBA00022603"/>
    </source>
</evidence>
<dbReference type="InterPro" id="IPR029063">
    <property type="entry name" value="SAM-dependent_MTases_sf"/>
</dbReference>
<gene>
    <name evidence="5" type="primary">ubiG</name>
    <name evidence="7" type="ORF">EV668_4295</name>
</gene>
<dbReference type="RefSeq" id="WP_133773949.1">
    <property type="nucleotide sequence ID" value="NZ_SNZR01000016.1"/>
</dbReference>
<dbReference type="Proteomes" id="UP000295122">
    <property type="component" value="Unassembled WGS sequence"/>
</dbReference>
<dbReference type="CDD" id="cd02440">
    <property type="entry name" value="AdoMet_MTases"/>
    <property type="match status" value="1"/>
</dbReference>
<proteinExistence type="inferred from homology"/>